<dbReference type="OrthoDB" id="5988502at2"/>
<gene>
    <name evidence="1" type="ordered locus">Psesu_0360</name>
</gene>
<dbReference type="STRING" id="743721.Psesu_0360"/>
<keyword evidence="2" id="KW-1185">Reference proteome</keyword>
<sequence>MSHAPSPSDPAAALSRLSAISAALRPHDPGAQVALDPDHGSVQVLTVLDPVEVERILAAAGIAAGKAQARGDGCGCGCSCGG</sequence>
<dbReference type="Proteomes" id="UP000008632">
    <property type="component" value="Chromosome"/>
</dbReference>
<dbReference type="KEGG" id="psu:Psesu_0360"/>
<dbReference type="EMBL" id="CP002446">
    <property type="protein sequence ID" value="ADV26221.1"/>
    <property type="molecule type" value="Genomic_DNA"/>
</dbReference>
<dbReference type="RefSeq" id="WP_013534051.1">
    <property type="nucleotide sequence ID" value="NC_014924.1"/>
</dbReference>
<proteinExistence type="predicted"/>
<reference evidence="1 2" key="1">
    <citation type="submission" date="2011-01" db="EMBL/GenBank/DDBJ databases">
        <title>Complete sequence of Pseudoxanthomonas suwonensis 11-1.</title>
        <authorList>
            <consortium name="US DOE Joint Genome Institute"/>
            <person name="Lucas S."/>
            <person name="Copeland A."/>
            <person name="Lapidus A."/>
            <person name="Cheng J.-F."/>
            <person name="Goodwin L."/>
            <person name="Pitluck S."/>
            <person name="Teshima H."/>
            <person name="Detter J.C."/>
            <person name="Han C."/>
            <person name="Tapia R."/>
            <person name="Land M."/>
            <person name="Hauser L."/>
            <person name="Kyrpides N."/>
            <person name="Ivanova N."/>
            <person name="Ovchinnikova G."/>
            <person name="Siebers A.K."/>
            <person name="Allgaier M."/>
            <person name="Thelen M.P."/>
            <person name="Hugenholtz P."/>
            <person name="Gladden J."/>
            <person name="Woyke T."/>
        </authorList>
    </citation>
    <scope>NUCLEOTIDE SEQUENCE [LARGE SCALE GENOMIC DNA]</scope>
    <source>
        <strain evidence="2">11-1</strain>
    </source>
</reference>
<dbReference type="HOGENOM" id="CLU_2555779_0_0_6"/>
<dbReference type="AlphaFoldDB" id="E6WPH7"/>
<name>E6WPH7_PSEUU</name>
<accession>E6WPH7</accession>
<evidence type="ECO:0000313" key="2">
    <source>
        <dbReference type="Proteomes" id="UP000008632"/>
    </source>
</evidence>
<protein>
    <submittedName>
        <fullName evidence="1">Uncharacterized protein</fullName>
    </submittedName>
</protein>
<organism evidence="1 2">
    <name type="scientific">Pseudoxanthomonas suwonensis (strain 11-1)</name>
    <dbReference type="NCBI Taxonomy" id="743721"/>
    <lineage>
        <taxon>Bacteria</taxon>
        <taxon>Pseudomonadati</taxon>
        <taxon>Pseudomonadota</taxon>
        <taxon>Gammaproteobacteria</taxon>
        <taxon>Lysobacterales</taxon>
        <taxon>Lysobacteraceae</taxon>
        <taxon>Pseudoxanthomonas</taxon>
    </lineage>
</organism>
<evidence type="ECO:0000313" key="1">
    <source>
        <dbReference type="EMBL" id="ADV26221.1"/>
    </source>
</evidence>